<dbReference type="InterPro" id="IPR011330">
    <property type="entry name" value="Glyco_hydro/deAcase_b/a-brl"/>
</dbReference>
<reference evidence="4" key="1">
    <citation type="submission" date="2019-03" db="EMBL/GenBank/DDBJ databases">
        <title>Single cell metagenomics reveals metabolic interactions within the superorganism composed of flagellate Streblomastix strix and complex community of Bacteroidetes bacteria on its surface.</title>
        <authorList>
            <person name="Treitli S.C."/>
            <person name="Kolisko M."/>
            <person name="Husnik F."/>
            <person name="Keeling P."/>
            <person name="Hampl V."/>
        </authorList>
    </citation>
    <scope>NUCLEOTIDE SEQUENCE</scope>
    <source>
        <strain evidence="4">STM</strain>
    </source>
</reference>
<dbReference type="PROSITE" id="PS51677">
    <property type="entry name" value="NODB"/>
    <property type="match status" value="1"/>
</dbReference>
<dbReference type="CDD" id="cd10917">
    <property type="entry name" value="CE4_NodB_like_6s_7s"/>
    <property type="match status" value="1"/>
</dbReference>
<gene>
    <name evidence="4" type="ORF">EZS27_015811</name>
</gene>
<dbReference type="GO" id="GO:0046872">
    <property type="term" value="F:metal ion binding"/>
    <property type="evidence" value="ECO:0007669"/>
    <property type="project" value="UniProtKB-KW"/>
</dbReference>
<evidence type="ECO:0000259" key="3">
    <source>
        <dbReference type="PROSITE" id="PS51677"/>
    </source>
</evidence>
<comment type="caution">
    <text evidence="4">The sequence shown here is derived from an EMBL/GenBank/DDBJ whole genome shotgun (WGS) entry which is preliminary data.</text>
</comment>
<dbReference type="EC" id="3.5.1.104" evidence="4"/>
<dbReference type="SUPFAM" id="SSF88713">
    <property type="entry name" value="Glycoside hydrolase/deacetylase"/>
    <property type="match status" value="1"/>
</dbReference>
<dbReference type="GO" id="GO:0016810">
    <property type="term" value="F:hydrolase activity, acting on carbon-nitrogen (but not peptide) bonds"/>
    <property type="evidence" value="ECO:0007669"/>
    <property type="project" value="InterPro"/>
</dbReference>
<dbReference type="PANTHER" id="PTHR10587:SF133">
    <property type="entry name" value="CHITIN DEACETYLASE 1-RELATED"/>
    <property type="match status" value="1"/>
</dbReference>
<keyword evidence="2 4" id="KW-0378">Hydrolase</keyword>
<sequence length="202" mass="23908">MLIEQPPQLVRALYPRAVWRMDATKKVVYLTFDDGPIPEVTPWVLDLLDKYEVKATFFMVGDNAYKYPEICRKVIDNGHRIGNHTYNHIRGSEYLSENYLANVEKANELLKTDLFRPPHGDMRRKQYFVLASRYRIIMWDLVTRDYNNKLDGEQIFRKVKKYVRNGSIITFHDSLKAEKNMKYALPHSIEWLQQQGFSFGLL</sequence>
<feature type="domain" description="NodB homology" evidence="3">
    <location>
        <begin position="26"/>
        <end position="200"/>
    </location>
</feature>
<name>A0A5J4RRR8_9ZZZZ</name>
<dbReference type="GO" id="GO:0005975">
    <property type="term" value="P:carbohydrate metabolic process"/>
    <property type="evidence" value="ECO:0007669"/>
    <property type="project" value="InterPro"/>
</dbReference>
<dbReference type="InterPro" id="IPR002509">
    <property type="entry name" value="NODB_dom"/>
</dbReference>
<organism evidence="4">
    <name type="scientific">termite gut metagenome</name>
    <dbReference type="NCBI Taxonomy" id="433724"/>
    <lineage>
        <taxon>unclassified sequences</taxon>
        <taxon>metagenomes</taxon>
        <taxon>organismal metagenomes</taxon>
    </lineage>
</organism>
<protein>
    <submittedName>
        <fullName evidence="4">Peptidoglycan-N-acetylglucosamine deacetylase</fullName>
        <ecNumber evidence="4">3.5.1.104</ecNumber>
    </submittedName>
</protein>
<keyword evidence="1" id="KW-0479">Metal-binding</keyword>
<dbReference type="AlphaFoldDB" id="A0A5J4RRR8"/>
<accession>A0A5J4RRR8</accession>
<proteinExistence type="predicted"/>
<dbReference type="GO" id="GO:0016020">
    <property type="term" value="C:membrane"/>
    <property type="evidence" value="ECO:0007669"/>
    <property type="project" value="TreeGrafter"/>
</dbReference>
<evidence type="ECO:0000256" key="2">
    <source>
        <dbReference type="ARBA" id="ARBA00022801"/>
    </source>
</evidence>
<dbReference type="Gene3D" id="3.20.20.370">
    <property type="entry name" value="Glycoside hydrolase/deacetylase"/>
    <property type="match status" value="1"/>
</dbReference>
<dbReference type="InterPro" id="IPR050248">
    <property type="entry name" value="Polysacc_deacetylase_ArnD"/>
</dbReference>
<evidence type="ECO:0000256" key="1">
    <source>
        <dbReference type="ARBA" id="ARBA00022723"/>
    </source>
</evidence>
<dbReference type="Pfam" id="PF01522">
    <property type="entry name" value="Polysacc_deac_1"/>
    <property type="match status" value="1"/>
</dbReference>
<dbReference type="EMBL" id="SNRY01000838">
    <property type="protein sequence ID" value="KAA6335995.1"/>
    <property type="molecule type" value="Genomic_DNA"/>
</dbReference>
<evidence type="ECO:0000313" key="4">
    <source>
        <dbReference type="EMBL" id="KAA6335995.1"/>
    </source>
</evidence>
<dbReference type="PANTHER" id="PTHR10587">
    <property type="entry name" value="GLYCOSYL TRANSFERASE-RELATED"/>
    <property type="match status" value="1"/>
</dbReference>